<evidence type="ECO:0000313" key="3">
    <source>
        <dbReference type="Proteomes" id="UP000272117"/>
    </source>
</evidence>
<dbReference type="InterPro" id="IPR010496">
    <property type="entry name" value="AL/BT2_dom"/>
</dbReference>
<organism evidence="2 3">
    <name type="scientific">Rufibacter latericius</name>
    <dbReference type="NCBI Taxonomy" id="2487040"/>
    <lineage>
        <taxon>Bacteria</taxon>
        <taxon>Pseudomonadati</taxon>
        <taxon>Bacteroidota</taxon>
        <taxon>Cytophagia</taxon>
        <taxon>Cytophagales</taxon>
        <taxon>Hymenobacteraceae</taxon>
        <taxon>Rufibacter</taxon>
    </lineage>
</organism>
<sequence length="645" mass="71268">MPEKEVYVSLKRSLRFTSKFKLPFVPPQHKSMLKLPKPPLTWGAMACTLFASLAFCGHVHSQNNAVPLQDLSGFKNPGKSWQVAGNVVASLSEDNLLVPAKGGGILVNLPGKKVKGEDLYSNFEHGDMDLELDYMMAKGSNSGIYLQGRYELQLADNWGTTDRTAGSNGGIYERWDESRPDGQKGYQGYAPRQNAGRAPGLWQHLKISFQAPRFDANGKKIENARLLLVQLNGVTIHEDLELFGPTRGAMSNDEKATGPLRLQGDHGAVAFRNIKVNHYSKPRPELKNLSYKIYKGKYEQEPAYGSLPPEAAGPQGTTKLLTSNLDIKSNQFLVQYTGTFVAKEAGEYVFNLSTPAGAGLIRLNKKEVVPMKYWNNAGKVTLPAGEVPFELIYSKYNDWGQPALSLQVAGPGVREFLLSEVIMNEEIDPILVDVKERPVLRSFIDLPGNHRVTHAVSVGSPTQLHYTYDLDNGTIVQLWRGGFLDATPMWHERGDGSSQAIGSVQRFGKPTITLAKLASDQAPWASDTTGTSFRPKGYQLDQNSEPTFMYQMHGATVQDAIRIIENGKGLRRELSIQNPSGVMYARVVEAEKIEETAKGMYMVDDKAYYVRLDDTAGAKPLVRNVGGRQELLVPVQGKLAYSILF</sequence>
<dbReference type="EMBL" id="RJJD01000001">
    <property type="protein sequence ID" value="RNI31079.1"/>
    <property type="molecule type" value="Genomic_DNA"/>
</dbReference>
<keyword evidence="3" id="KW-1185">Reference proteome</keyword>
<evidence type="ECO:0000259" key="1">
    <source>
        <dbReference type="PROSITE" id="PS51820"/>
    </source>
</evidence>
<dbReference type="GO" id="GO:0016787">
    <property type="term" value="F:hydrolase activity"/>
    <property type="evidence" value="ECO:0007669"/>
    <property type="project" value="InterPro"/>
</dbReference>
<proteinExistence type="predicted"/>
<dbReference type="SUPFAM" id="SSF56988">
    <property type="entry name" value="Anthrax protective antigen"/>
    <property type="match status" value="1"/>
</dbReference>
<feature type="domain" description="PA14" evidence="1">
    <location>
        <begin position="284"/>
        <end position="422"/>
    </location>
</feature>
<accession>A0A3M9MZV8</accession>
<reference evidence="2 3" key="1">
    <citation type="submission" date="2018-11" db="EMBL/GenBank/DDBJ databases">
        <title>Rufibacter latericius sp. nov., isolated from water in Baiyang Lake.</title>
        <authorList>
            <person name="Yang Y."/>
        </authorList>
    </citation>
    <scope>NUCLEOTIDE SEQUENCE [LARGE SCALE GENOMIC DNA]</scope>
    <source>
        <strain evidence="2 3">R-22-1c-1</strain>
    </source>
</reference>
<evidence type="ECO:0000313" key="2">
    <source>
        <dbReference type="EMBL" id="RNI31079.1"/>
    </source>
</evidence>
<dbReference type="Proteomes" id="UP000272117">
    <property type="component" value="Unassembled WGS sequence"/>
</dbReference>
<dbReference type="Gene3D" id="2.60.120.560">
    <property type="entry name" value="Exo-inulinase, domain 1"/>
    <property type="match status" value="1"/>
</dbReference>
<dbReference type="PROSITE" id="PS51820">
    <property type="entry name" value="PA14"/>
    <property type="match status" value="1"/>
</dbReference>
<protein>
    <submittedName>
        <fullName evidence="2">DUF1080 domain-containing protein</fullName>
    </submittedName>
</protein>
<dbReference type="InterPro" id="IPR037524">
    <property type="entry name" value="PA14/GLEYA"/>
</dbReference>
<dbReference type="Pfam" id="PF06439">
    <property type="entry name" value="3keto-disac_hyd"/>
    <property type="match status" value="1"/>
</dbReference>
<comment type="caution">
    <text evidence="2">The sequence shown here is derived from an EMBL/GenBank/DDBJ whole genome shotgun (WGS) entry which is preliminary data.</text>
</comment>
<name>A0A3M9MZV8_9BACT</name>
<gene>
    <name evidence="2" type="ORF">EFB08_00630</name>
</gene>
<dbReference type="OrthoDB" id="938897at2"/>
<dbReference type="AlphaFoldDB" id="A0A3M9MZV8"/>